<reference evidence="2 3" key="1">
    <citation type="journal article" date="2019" name="Sci. Rep.">
        <title>Orb-weaving spider Araneus ventricosus genome elucidates the spidroin gene catalogue.</title>
        <authorList>
            <person name="Kono N."/>
            <person name="Nakamura H."/>
            <person name="Ohtoshi R."/>
            <person name="Moran D.A.P."/>
            <person name="Shinohara A."/>
            <person name="Yoshida Y."/>
            <person name="Fujiwara M."/>
            <person name="Mori M."/>
            <person name="Tomita M."/>
            <person name="Arakawa K."/>
        </authorList>
    </citation>
    <scope>NUCLEOTIDE SEQUENCE [LARGE SCALE GENOMIC DNA]</scope>
</reference>
<feature type="domain" description="Reverse transcriptase" evidence="1">
    <location>
        <begin position="74"/>
        <end position="248"/>
    </location>
</feature>
<dbReference type="Proteomes" id="UP000499080">
    <property type="component" value="Unassembled WGS sequence"/>
</dbReference>
<name>A0A4Y2P9A4_ARAVE</name>
<dbReference type="PANTHER" id="PTHR19446">
    <property type="entry name" value="REVERSE TRANSCRIPTASES"/>
    <property type="match status" value="1"/>
</dbReference>
<keyword evidence="3" id="KW-1185">Reference proteome</keyword>
<gene>
    <name evidence="2" type="ORF">AVEN_110403_1</name>
</gene>
<dbReference type="AlphaFoldDB" id="A0A4Y2P9A4"/>
<proteinExistence type="predicted"/>
<evidence type="ECO:0000313" key="3">
    <source>
        <dbReference type="Proteomes" id="UP000499080"/>
    </source>
</evidence>
<comment type="caution">
    <text evidence="2">The sequence shown here is derived from an EMBL/GenBank/DDBJ whole genome shotgun (WGS) entry which is preliminary data.</text>
</comment>
<dbReference type="PROSITE" id="PS50878">
    <property type="entry name" value="RT_POL"/>
    <property type="match status" value="1"/>
</dbReference>
<protein>
    <recommendedName>
        <fullName evidence="1">Reverse transcriptase domain-containing protein</fullName>
    </recommendedName>
</protein>
<dbReference type="EMBL" id="BGPR01010710">
    <property type="protein sequence ID" value="GBN47629.1"/>
    <property type="molecule type" value="Genomic_DNA"/>
</dbReference>
<accession>A0A4Y2P9A4</accession>
<evidence type="ECO:0000259" key="1">
    <source>
        <dbReference type="PROSITE" id="PS50878"/>
    </source>
</evidence>
<dbReference type="GO" id="GO:0071897">
    <property type="term" value="P:DNA biosynthetic process"/>
    <property type="evidence" value="ECO:0007669"/>
    <property type="project" value="UniProtKB-ARBA"/>
</dbReference>
<dbReference type="Pfam" id="PF00078">
    <property type="entry name" value="RVT_1"/>
    <property type="match status" value="1"/>
</dbReference>
<dbReference type="InterPro" id="IPR043502">
    <property type="entry name" value="DNA/RNA_pol_sf"/>
</dbReference>
<organism evidence="2 3">
    <name type="scientific">Araneus ventricosus</name>
    <name type="common">Orbweaver spider</name>
    <name type="synonym">Epeira ventricosa</name>
    <dbReference type="NCBI Taxonomy" id="182803"/>
    <lineage>
        <taxon>Eukaryota</taxon>
        <taxon>Metazoa</taxon>
        <taxon>Ecdysozoa</taxon>
        <taxon>Arthropoda</taxon>
        <taxon>Chelicerata</taxon>
        <taxon>Arachnida</taxon>
        <taxon>Araneae</taxon>
        <taxon>Araneomorphae</taxon>
        <taxon>Entelegynae</taxon>
        <taxon>Araneoidea</taxon>
        <taxon>Araneidae</taxon>
        <taxon>Araneus</taxon>
    </lineage>
</organism>
<sequence length="248" mass="28274">MQTILFYHFPPLDHLQPRFVSFSDDFPAVSPEELKMVLKDISPNKAPGIDGLTHGVVGEMILTDLVRFTNIFNTCFERGIFPKCWKVTKVVLIPKEGKDLSQSFSYRPICLLPTCGKILDKVITQRLVYELETVDHFLEFVKNAKTSKLVPLALSLHMSNAFNSVNWEDIIDCLIEDGISPYLINIIRDFLSERKIIDRENNIEYFYSKGILQGPSLGPVLWLAIADRLLRRFEALGDKTHISTALCL</sequence>
<evidence type="ECO:0000313" key="2">
    <source>
        <dbReference type="EMBL" id="GBN47629.1"/>
    </source>
</evidence>
<dbReference type="InterPro" id="IPR000477">
    <property type="entry name" value="RT_dom"/>
</dbReference>
<dbReference type="OrthoDB" id="6437545at2759"/>
<dbReference type="SUPFAM" id="SSF56672">
    <property type="entry name" value="DNA/RNA polymerases"/>
    <property type="match status" value="1"/>
</dbReference>